<evidence type="ECO:0000256" key="13">
    <source>
        <dbReference type="SAM" id="MobiDB-lite"/>
    </source>
</evidence>
<dbReference type="Pfam" id="PF01852">
    <property type="entry name" value="START"/>
    <property type="match status" value="1"/>
</dbReference>
<evidence type="ECO:0000256" key="7">
    <source>
        <dbReference type="ARBA" id="ARBA00022490"/>
    </source>
</evidence>
<keyword evidence="7" id="KW-0963">Cytoplasm</keyword>
<evidence type="ECO:0000256" key="1">
    <source>
        <dbReference type="ARBA" id="ARBA00000074"/>
    </source>
</evidence>
<comment type="subcellular location">
    <subcellularLocation>
        <location evidence="3">Cytoplasm</location>
    </subcellularLocation>
    <subcellularLocation>
        <location evidence="2">Endoplasmic reticulum</location>
    </subcellularLocation>
    <subcellularLocation>
        <location evidence="4">Golgi apparatus</location>
    </subcellularLocation>
</comment>
<keyword evidence="8" id="KW-0256">Endoplasmic reticulum</keyword>
<dbReference type="Proteomes" id="UP000838412">
    <property type="component" value="Chromosome 2"/>
</dbReference>
<dbReference type="SUPFAM" id="SSF50729">
    <property type="entry name" value="PH domain-like"/>
    <property type="match status" value="1"/>
</dbReference>
<reference evidence="16" key="1">
    <citation type="submission" date="2022-01" db="EMBL/GenBank/DDBJ databases">
        <authorList>
            <person name="Braso-Vives M."/>
        </authorList>
    </citation>
    <scope>NUCLEOTIDE SEQUENCE</scope>
</reference>
<dbReference type="InterPro" id="IPR041952">
    <property type="entry name" value="STARD11_START"/>
</dbReference>
<keyword evidence="9" id="KW-0333">Golgi apparatus</keyword>
<dbReference type="FunFam" id="2.30.29.30:FF:000104">
    <property type="entry name" value="collagen type IV alpha-3-binding protein-like isoform X2"/>
    <property type="match status" value="1"/>
</dbReference>
<proteinExistence type="predicted"/>
<dbReference type="SMART" id="SM00234">
    <property type="entry name" value="START"/>
    <property type="match status" value="1"/>
</dbReference>
<dbReference type="InterPro" id="IPR051213">
    <property type="entry name" value="START_lipid_transfer"/>
</dbReference>
<evidence type="ECO:0000256" key="8">
    <source>
        <dbReference type="ARBA" id="ARBA00022824"/>
    </source>
</evidence>
<feature type="region of interest" description="Disordered" evidence="13">
    <location>
        <begin position="1"/>
        <end position="22"/>
    </location>
</feature>
<comment type="catalytic activity">
    <reaction evidence="1">
        <text>N-hexadecanoylsphing-4-enine(in) = N-hexadecanoylsphing-4-enine(out)</text>
        <dbReference type="Rhea" id="RHEA:45720"/>
        <dbReference type="ChEBI" id="CHEBI:72959"/>
    </reaction>
</comment>
<evidence type="ECO:0000256" key="12">
    <source>
        <dbReference type="ARBA" id="ARBA00031527"/>
    </source>
</evidence>
<gene>
    <name evidence="16" type="primary">COL4A3BP</name>
    <name evidence="16" type="ORF">BLAG_LOCUS14151</name>
</gene>
<evidence type="ECO:0000256" key="5">
    <source>
        <dbReference type="ARBA" id="ARBA00021440"/>
    </source>
</evidence>
<dbReference type="SUPFAM" id="SSF55961">
    <property type="entry name" value="Bet v1-like"/>
    <property type="match status" value="1"/>
</dbReference>
<organism evidence="16 17">
    <name type="scientific">Branchiostoma lanceolatum</name>
    <name type="common">Common lancelet</name>
    <name type="synonym">Amphioxus lanceolatum</name>
    <dbReference type="NCBI Taxonomy" id="7740"/>
    <lineage>
        <taxon>Eukaryota</taxon>
        <taxon>Metazoa</taxon>
        <taxon>Chordata</taxon>
        <taxon>Cephalochordata</taxon>
        <taxon>Leptocardii</taxon>
        <taxon>Amphioxiformes</taxon>
        <taxon>Branchiostomatidae</taxon>
        <taxon>Branchiostoma</taxon>
    </lineage>
</organism>
<dbReference type="FunFam" id="3.30.530.20:FF:000003">
    <property type="entry name" value="Collagen type IV alpha-3-binding protein-like protein"/>
    <property type="match status" value="1"/>
</dbReference>
<keyword evidence="6" id="KW-0813">Transport</keyword>
<evidence type="ECO:0000256" key="11">
    <source>
        <dbReference type="ARBA" id="ARBA00023055"/>
    </source>
</evidence>
<dbReference type="AlphaFoldDB" id="A0A8J9ZHT4"/>
<evidence type="ECO:0000256" key="10">
    <source>
        <dbReference type="ARBA" id="ARBA00023054"/>
    </source>
</evidence>
<feature type="domain" description="START" evidence="15">
    <location>
        <begin position="410"/>
        <end position="612"/>
    </location>
</feature>
<evidence type="ECO:0000259" key="14">
    <source>
        <dbReference type="PROSITE" id="PS50003"/>
    </source>
</evidence>
<dbReference type="Gene3D" id="3.30.530.20">
    <property type="match status" value="1"/>
</dbReference>
<dbReference type="OrthoDB" id="2344588at2759"/>
<evidence type="ECO:0000256" key="3">
    <source>
        <dbReference type="ARBA" id="ARBA00004496"/>
    </source>
</evidence>
<evidence type="ECO:0000313" key="17">
    <source>
        <dbReference type="Proteomes" id="UP000838412"/>
    </source>
</evidence>
<dbReference type="GO" id="GO:0005783">
    <property type="term" value="C:endoplasmic reticulum"/>
    <property type="evidence" value="ECO:0007669"/>
    <property type="project" value="UniProtKB-SubCell"/>
</dbReference>
<dbReference type="InterPro" id="IPR002913">
    <property type="entry name" value="START_lipid-bd_dom"/>
</dbReference>
<feature type="region of interest" description="Disordered" evidence="13">
    <location>
        <begin position="192"/>
        <end position="238"/>
    </location>
</feature>
<dbReference type="SMART" id="SM00233">
    <property type="entry name" value="PH"/>
    <property type="match status" value="1"/>
</dbReference>
<protein>
    <recommendedName>
        <fullName evidence="5">Ceramide transfer protein</fullName>
    </recommendedName>
    <alternativeName>
        <fullName evidence="12">Collagen type IV alpha-3-binding protein</fullName>
    </alternativeName>
</protein>
<keyword evidence="11" id="KW-0445">Lipid transport</keyword>
<dbReference type="Pfam" id="PF00169">
    <property type="entry name" value="PH"/>
    <property type="match status" value="1"/>
</dbReference>
<dbReference type="GO" id="GO:0035621">
    <property type="term" value="P:ER to Golgi ceramide transport"/>
    <property type="evidence" value="ECO:0007669"/>
    <property type="project" value="UniProtKB-ARBA"/>
</dbReference>
<feature type="domain" description="PH" evidence="14">
    <location>
        <begin position="25"/>
        <end position="119"/>
    </location>
</feature>
<dbReference type="GO" id="GO:0005794">
    <property type="term" value="C:Golgi apparatus"/>
    <property type="evidence" value="ECO:0007669"/>
    <property type="project" value="UniProtKB-SubCell"/>
</dbReference>
<keyword evidence="17" id="KW-1185">Reference proteome</keyword>
<dbReference type="InterPro" id="IPR001849">
    <property type="entry name" value="PH_domain"/>
</dbReference>
<evidence type="ECO:0000256" key="6">
    <source>
        <dbReference type="ARBA" id="ARBA00022448"/>
    </source>
</evidence>
<dbReference type="InterPro" id="IPR023393">
    <property type="entry name" value="START-like_dom_sf"/>
</dbReference>
<evidence type="ECO:0000313" key="16">
    <source>
        <dbReference type="EMBL" id="CAH1254925.1"/>
    </source>
</evidence>
<dbReference type="GO" id="GO:0008289">
    <property type="term" value="F:lipid binding"/>
    <property type="evidence" value="ECO:0007669"/>
    <property type="project" value="InterPro"/>
</dbReference>
<dbReference type="Gene3D" id="2.30.29.30">
    <property type="entry name" value="Pleckstrin-homology domain (PH domain)/Phosphotyrosine-binding domain (PTB)"/>
    <property type="match status" value="1"/>
</dbReference>
<evidence type="ECO:0000256" key="9">
    <source>
        <dbReference type="ARBA" id="ARBA00023034"/>
    </source>
</evidence>
<name>A0A8J9ZHT4_BRALA</name>
<dbReference type="PROSITE" id="PS50003">
    <property type="entry name" value="PH_DOMAIN"/>
    <property type="match status" value="1"/>
</dbReference>
<dbReference type="CDD" id="cd13283">
    <property type="entry name" value="PH_GPBP"/>
    <property type="match status" value="1"/>
</dbReference>
<evidence type="ECO:0000256" key="4">
    <source>
        <dbReference type="ARBA" id="ARBA00004555"/>
    </source>
</evidence>
<dbReference type="PANTHER" id="PTHR19308:SF53">
    <property type="entry name" value="CERAMIDE TRANSFER PROTEIN"/>
    <property type="match status" value="1"/>
</dbReference>
<sequence>MSDHSLNATDEEENSSYDEDLANTPTEICETLSKWTNYIHGWQERYLVLKDGTLSYYKSENETEYGCRGSISLSKALIQPHEFDENRFDVTVNETTWYLRTDNTDHREQWVAALEAQKNAAGFGPDSGLRRHGSLFSVSSASLSTASTSSFKKGRNLKMKLAEMETFRDILCRQVDALQGYFDAFSSQIETEDNDTVAEDEADDENEDDYGTPRNSVEIPNDLKHDNHHNGNKAPHIKLPPGMNGLDFKGEAITFKATTAGIIATLSYCIDLMRQREDTWHRRMEKEQERRRRAEDAYKRCMEELKKKAAIGGPDYQEGPHSAINEEEFYDAVESALDRNDKLEEMVLGHYVTSGRSKKSNLWPFHHKSNQITDSVSAMTDAGGLVPYLAELERKVSEHHRLAFQSKDGESDWQLLLEEGEMKVYRREVEEDGIVVDPLKAQNVVKGVTAHEICHYFWDVDIRMEWETTVEIVKLVEKISDDTVVVYQTHKRMWPTMQRDSLFVSSIRQVDTGDDEGPSWVVCNFSVDHPSLPVSNKCVRVKLNIGLVCQTLVTPPADGQPITRDDLSCKIAYAAYVNPGGWVPASVLRTLAKREYPRFLRKFSAYVQGKTKDKPIMF</sequence>
<dbReference type="CDD" id="cd08872">
    <property type="entry name" value="START_STARD11-like"/>
    <property type="match status" value="1"/>
</dbReference>
<feature type="compositionally biased region" description="Acidic residues" evidence="13">
    <location>
        <begin position="192"/>
        <end position="210"/>
    </location>
</feature>
<dbReference type="EMBL" id="OV696687">
    <property type="protein sequence ID" value="CAH1254925.1"/>
    <property type="molecule type" value="Genomic_DNA"/>
</dbReference>
<dbReference type="PROSITE" id="PS50848">
    <property type="entry name" value="START"/>
    <property type="match status" value="1"/>
</dbReference>
<dbReference type="PANTHER" id="PTHR19308">
    <property type="entry name" value="PHOSPHATIDYLCHOLINE TRANSFER PROTEIN"/>
    <property type="match status" value="1"/>
</dbReference>
<accession>A0A8J9ZHT4</accession>
<evidence type="ECO:0000259" key="15">
    <source>
        <dbReference type="PROSITE" id="PS50848"/>
    </source>
</evidence>
<feature type="compositionally biased region" description="Acidic residues" evidence="13">
    <location>
        <begin position="9"/>
        <end position="21"/>
    </location>
</feature>
<dbReference type="InterPro" id="IPR011993">
    <property type="entry name" value="PH-like_dom_sf"/>
</dbReference>
<keyword evidence="10" id="KW-0175">Coiled coil</keyword>
<evidence type="ECO:0000256" key="2">
    <source>
        <dbReference type="ARBA" id="ARBA00004240"/>
    </source>
</evidence>